<protein>
    <recommendedName>
        <fullName evidence="3">Lipoprotein</fullName>
    </recommendedName>
</protein>
<sequence length="106" mass="12184">MKKLLVVVFALFALVGCNKVVNTESFVETATVTKFVKTFKDDQRISIKTESGIELNNRNVGKHNWYYNAKKGQTGTFTITKKTYEDGKVTYVFSAKEMREFLRSKK</sequence>
<dbReference type="EMBL" id="KY290955">
    <property type="protein sequence ID" value="APU01612.1"/>
    <property type="molecule type" value="Genomic_DNA"/>
</dbReference>
<proteinExistence type="predicted"/>
<evidence type="ECO:0000313" key="1">
    <source>
        <dbReference type="EMBL" id="APU01612.1"/>
    </source>
</evidence>
<evidence type="ECO:0000313" key="2">
    <source>
        <dbReference type="Proteomes" id="UP000225215"/>
    </source>
</evidence>
<name>A0A219YCE1_9CAUD</name>
<organism evidence="1 2">
    <name type="scientific">Aeromonas phage 65.2</name>
    <dbReference type="NCBI Taxonomy" id="1932896"/>
    <lineage>
        <taxon>Viruses</taxon>
        <taxon>Duplodnaviria</taxon>
        <taxon>Heunggongvirae</taxon>
        <taxon>Uroviricota</taxon>
        <taxon>Caudoviricetes</taxon>
        <taxon>Pantevenvirales</taxon>
        <taxon>Straboviridae</taxon>
        <taxon>Emmerichvirinae</taxon>
        <taxon>Ishigurovirus</taxon>
        <taxon>Ishigurovirus osborne</taxon>
    </lineage>
</organism>
<dbReference type="Proteomes" id="UP000225215">
    <property type="component" value="Segment"/>
</dbReference>
<dbReference type="PROSITE" id="PS51257">
    <property type="entry name" value="PROKAR_LIPOPROTEIN"/>
    <property type="match status" value="1"/>
</dbReference>
<evidence type="ECO:0008006" key="3">
    <source>
        <dbReference type="Google" id="ProtNLM"/>
    </source>
</evidence>
<reference evidence="1 2" key="1">
    <citation type="journal article" date="2017" name="Sci. Rep.">
        <title>Characterization and diversity of phages infecting Aeromonas salmonicida subsp. salmonicida.</title>
        <authorList>
            <person name="Vincent A.T."/>
            <person name="Paquet V.E."/>
            <person name="Bernatchez A."/>
            <person name="Tremblay D.M."/>
            <person name="Moineau S."/>
            <person name="Charette S.J."/>
        </authorList>
    </citation>
    <scope>NUCLEOTIDE SEQUENCE [LARGE SCALE GENOMIC DNA]</scope>
</reference>
<accession>A0A219YCE1</accession>